<evidence type="ECO:0000313" key="4">
    <source>
        <dbReference type="Proteomes" id="UP001589747"/>
    </source>
</evidence>
<protein>
    <submittedName>
        <fullName evidence="3">Extracellular solute-binding protein</fullName>
    </submittedName>
</protein>
<proteinExistence type="predicted"/>
<dbReference type="InterPro" id="IPR006059">
    <property type="entry name" value="SBP"/>
</dbReference>
<keyword evidence="2" id="KW-0732">Signal</keyword>
<evidence type="ECO:0000256" key="2">
    <source>
        <dbReference type="SAM" id="SignalP"/>
    </source>
</evidence>
<name>A0ABV5KUF3_9BACL</name>
<feature type="region of interest" description="Disordered" evidence="1">
    <location>
        <begin position="31"/>
        <end position="71"/>
    </location>
</feature>
<dbReference type="Pfam" id="PF01547">
    <property type="entry name" value="SBP_bac_1"/>
    <property type="match status" value="1"/>
</dbReference>
<gene>
    <name evidence="3" type="ORF">ACFFSY_19885</name>
</gene>
<dbReference type="PANTHER" id="PTHR43649">
    <property type="entry name" value="ARABINOSE-BINDING PROTEIN-RELATED"/>
    <property type="match status" value="1"/>
</dbReference>
<accession>A0ABV5KUF3</accession>
<dbReference type="EMBL" id="JBHMDO010000033">
    <property type="protein sequence ID" value="MFB9328196.1"/>
    <property type="molecule type" value="Genomic_DNA"/>
</dbReference>
<dbReference type="Proteomes" id="UP001589747">
    <property type="component" value="Unassembled WGS sequence"/>
</dbReference>
<dbReference type="SUPFAM" id="SSF53850">
    <property type="entry name" value="Periplasmic binding protein-like II"/>
    <property type="match status" value="1"/>
</dbReference>
<sequence length="495" mass="53413">MKNGKRLWSVTTSLVLCTTLLFACSNNGGNSGSAGNEGGKSPNTNNSGTSGNKGNAGGENAGKTNGDGGTEGDAAKKVITITYRDDGIGEKGVLFQWIKAVSESYPDKSVEIKPTPIQASEGDYFAKIALALKSKDTAPDIVTEDTFILNSDASAGFLEPLDDRLKEWEDWSNGSFIEAMKKGVTASDGKVYGVPYNTDSRGLWYNKTLFKQAGLPEDWQPKNWDEVLDAARTIKEKLPDVVPIWMNMGKATGEATSMQTYEMLLYGTGERLYEDASGKWITKSQGIIDALSFVQTVNKEKLGPPLSKVLNGQAGNTASREYLPQGKLAIQLDGSWITGNYLENGAAPWPEYKDVLGFAPMPTSKGQAPGSITLAGGWALSIPSNAKNKDEAWNFIKYALNKENTQKLVIAAGNITVRADVAKDPGYTEMPFNGIATEYLQNAEFRPAQDKYPEVSTQIQTMVESVATGTSPEAAAKKYAQDVTRIVGEDKIVEK</sequence>
<dbReference type="Gene3D" id="3.40.190.10">
    <property type="entry name" value="Periplasmic binding protein-like II"/>
    <property type="match status" value="2"/>
</dbReference>
<evidence type="ECO:0000313" key="3">
    <source>
        <dbReference type="EMBL" id="MFB9328196.1"/>
    </source>
</evidence>
<dbReference type="PROSITE" id="PS51257">
    <property type="entry name" value="PROKAR_LIPOPROTEIN"/>
    <property type="match status" value="1"/>
</dbReference>
<dbReference type="CDD" id="cd14750">
    <property type="entry name" value="PBP2_TMBP"/>
    <property type="match status" value="1"/>
</dbReference>
<dbReference type="PANTHER" id="PTHR43649:SF14">
    <property type="entry name" value="BLR3389 PROTEIN"/>
    <property type="match status" value="1"/>
</dbReference>
<feature type="chain" id="PRO_5046162024" evidence="2">
    <location>
        <begin position="24"/>
        <end position="495"/>
    </location>
</feature>
<dbReference type="InterPro" id="IPR050490">
    <property type="entry name" value="Bact_solute-bd_prot1"/>
</dbReference>
<feature type="compositionally biased region" description="Gly residues" evidence="1">
    <location>
        <begin position="54"/>
        <end position="71"/>
    </location>
</feature>
<organism evidence="3 4">
    <name type="scientific">Paenibacillus aurantiacus</name>
    <dbReference type="NCBI Taxonomy" id="1936118"/>
    <lineage>
        <taxon>Bacteria</taxon>
        <taxon>Bacillati</taxon>
        <taxon>Bacillota</taxon>
        <taxon>Bacilli</taxon>
        <taxon>Bacillales</taxon>
        <taxon>Paenibacillaceae</taxon>
        <taxon>Paenibacillus</taxon>
    </lineage>
</organism>
<comment type="caution">
    <text evidence="3">The sequence shown here is derived from an EMBL/GenBank/DDBJ whole genome shotgun (WGS) entry which is preliminary data.</text>
</comment>
<keyword evidence="4" id="KW-1185">Reference proteome</keyword>
<feature type="signal peptide" evidence="2">
    <location>
        <begin position="1"/>
        <end position="23"/>
    </location>
</feature>
<evidence type="ECO:0000256" key="1">
    <source>
        <dbReference type="SAM" id="MobiDB-lite"/>
    </source>
</evidence>
<dbReference type="RefSeq" id="WP_377497264.1">
    <property type="nucleotide sequence ID" value="NZ_JBHMDO010000033.1"/>
</dbReference>
<feature type="compositionally biased region" description="Low complexity" evidence="1">
    <location>
        <begin position="39"/>
        <end position="53"/>
    </location>
</feature>
<reference evidence="3 4" key="1">
    <citation type="submission" date="2024-09" db="EMBL/GenBank/DDBJ databases">
        <authorList>
            <person name="Sun Q."/>
            <person name="Mori K."/>
        </authorList>
    </citation>
    <scope>NUCLEOTIDE SEQUENCE [LARGE SCALE GENOMIC DNA]</scope>
    <source>
        <strain evidence="3 4">TISTR 2452</strain>
    </source>
</reference>